<dbReference type="SMR" id="A0A8T3BRI7"/>
<dbReference type="Gene3D" id="3.60.10.10">
    <property type="entry name" value="Endonuclease/exonuclease/phosphatase"/>
    <property type="match status" value="1"/>
</dbReference>
<dbReference type="Proteomes" id="UP000829196">
    <property type="component" value="Unassembled WGS sequence"/>
</dbReference>
<feature type="compositionally biased region" description="Polar residues" evidence="1">
    <location>
        <begin position="248"/>
        <end position="259"/>
    </location>
</feature>
<sequence length="1482" mass="167616">MSSASTPQQIFPSPSSAPLPKDWKNLFASQPLVSNEFTSSITHYPTENATAHFTSAQFSAGSTEWALSLVGYSIGKRPYYEALLSTIKKAWSLKGSLTLLTLDEGFFLLKFNNREDFDMAWSGGPWFFFGKPFILQKWTPEFVPVREEFPSIPIWIKIKNFPLACWTPDGISRIASCVGIPLVVDALTAAKTRLTFARVCVQVCSSSPLPDVIYYTVDDKTFPLTVQYDWKPTHCNFCNSIMHAPNTCPKNPNPQLSEPNHTRGRSTSRKPRNPPPKLSIPKPPPFLTPQPSVLSPPPPTLPPPIIGPIPTPPSTAPPSSSTEATSSIPNLNSPSEDFGPSSHTISNIIPSPTVQSTQPVSIKNKFEALSQQEMQNDNSSLLIASSHASETGIRDKPPDTTKNPSASTNNQPNIPCPQTPWFNTTHSVFSSEASYNNFEYASPGRIWIKWNAATRLSLWKDLQDIADGYSGPWIILGDFNCCRSQHEKAGGTLLSNSKVLDFNNMIFNVAAHDLASVGQYFTWFNQRTDIPIHIKLDRMLVNDSWLSYFPNSFYLVDSPQISDHSPIILQHDQAHQLKHRFLFKNYWLHNNEFWDSLILVFSQRLRSSPIHAFYQKLKTLKINIKSKSWASSNTLQHDISELNIKQNSFLCQIQASHLDPEINLALKDINCKLAVKTSDWSDWIYQRAKANWMTNGEDDLKFLYSRINVRHNSNLIRSITTVEGTYNTKIEISNAIVNHFQNLFNTTQPPNSTNRIAPIHLKLPLDAIPQLVTPITIEEIKTALFSSPNSSAPGPDGYTFEFYKTSWNTIGRQLCEAVLAFFSTGSLPKHAKATAIALIPKRPHAQDISDYRPISLCNTFYKIIAKILANRLKDVMPLIIHPSQAGFIKDRIISDNILLAADLLKDFNSKHHQGFFCAKFDIHKAFDKVSREFIIDRLLAKGFPETFVTWIRGCISDVYFSVSINGLRQGCPLSPYLFCIAMDCLSSCFDDAITNHTLSGMEVGHISISHLLYADDLLVFAKANQDNAHCLNTILSSFANFSGLRVNSSKSKILFSKNSCLDQDISNILNIPISTAPINYLGIPIFTRKLKICDFQPLIHKISVSLDGWKARTLSMAGRLQFLNYTINNIILYWVRGTLIPKTCIKKIKSLCSRFLYYGDINKRKLHMISWKETCKPKIYGGLGIPSIEALYFACGCTVVWRFYNSKSYLFSWWKEKYGSFWNTKITKSSFYWKALCDVAKSLQHSLNFKIILNSNLSFFWDPWCFGLTVADRLEQANLYSSISPSTTNSKVSWFISTDSWNSTLPVPSNLDVLIRSIPIANDTDECCWTKPYKPSFKAFIMQFFEGAEKVSWMSSMLLRPNLWQVFCEIGEQETDKILTSYLYITISAMVYFLWKARNDRLFGNTNESTETIIFKIKRAVADWMPLGWLSLATRGSLGVLKDDDDSNQFIYFPLEGLDQLAYFRQPGEFWCLRVSMIALSP</sequence>
<accession>A0A8T3BRI7</accession>
<dbReference type="InterPro" id="IPR043128">
    <property type="entry name" value="Rev_trsase/Diguanyl_cyclase"/>
</dbReference>
<dbReference type="Pfam" id="PF14111">
    <property type="entry name" value="DUF4283"/>
    <property type="match status" value="1"/>
</dbReference>
<gene>
    <name evidence="3" type="ORF">KFK09_007218</name>
</gene>
<evidence type="ECO:0000259" key="2">
    <source>
        <dbReference type="PROSITE" id="PS50878"/>
    </source>
</evidence>
<dbReference type="PANTHER" id="PTHR31635">
    <property type="entry name" value="REVERSE TRANSCRIPTASE DOMAIN-CONTAINING PROTEIN-RELATED"/>
    <property type="match status" value="1"/>
</dbReference>
<dbReference type="InterPro" id="IPR043502">
    <property type="entry name" value="DNA/RNA_pol_sf"/>
</dbReference>
<dbReference type="SUPFAM" id="SSF56672">
    <property type="entry name" value="DNA/RNA polymerases"/>
    <property type="match status" value="1"/>
</dbReference>
<dbReference type="CDD" id="cd01650">
    <property type="entry name" value="RT_nLTR_like"/>
    <property type="match status" value="1"/>
</dbReference>
<comment type="caution">
    <text evidence="3">The sequence shown here is derived from an EMBL/GenBank/DDBJ whole genome shotgun (WGS) entry which is preliminary data.</text>
</comment>
<protein>
    <recommendedName>
        <fullName evidence="2">Reverse transcriptase domain-containing protein</fullName>
    </recommendedName>
</protein>
<keyword evidence="4" id="KW-1185">Reference proteome</keyword>
<dbReference type="OrthoDB" id="1747049at2759"/>
<organism evidence="3 4">
    <name type="scientific">Dendrobium nobile</name>
    <name type="common">Orchid</name>
    <dbReference type="NCBI Taxonomy" id="94219"/>
    <lineage>
        <taxon>Eukaryota</taxon>
        <taxon>Viridiplantae</taxon>
        <taxon>Streptophyta</taxon>
        <taxon>Embryophyta</taxon>
        <taxon>Tracheophyta</taxon>
        <taxon>Spermatophyta</taxon>
        <taxon>Magnoliopsida</taxon>
        <taxon>Liliopsida</taxon>
        <taxon>Asparagales</taxon>
        <taxon>Orchidaceae</taxon>
        <taxon>Epidendroideae</taxon>
        <taxon>Malaxideae</taxon>
        <taxon>Dendrobiinae</taxon>
        <taxon>Dendrobium</taxon>
    </lineage>
</organism>
<feature type="compositionally biased region" description="Low complexity" evidence="1">
    <location>
        <begin position="317"/>
        <end position="329"/>
    </location>
</feature>
<feature type="compositionally biased region" description="Basic residues" evidence="1">
    <location>
        <begin position="262"/>
        <end position="272"/>
    </location>
</feature>
<feature type="compositionally biased region" description="Pro residues" evidence="1">
    <location>
        <begin position="273"/>
        <end position="316"/>
    </location>
</feature>
<feature type="domain" description="Reverse transcriptase" evidence="2">
    <location>
        <begin position="820"/>
        <end position="1085"/>
    </location>
</feature>
<feature type="compositionally biased region" description="Polar residues" evidence="1">
    <location>
        <begin position="400"/>
        <end position="413"/>
    </location>
</feature>
<feature type="compositionally biased region" description="Polar residues" evidence="1">
    <location>
        <begin position="330"/>
        <end position="359"/>
    </location>
</feature>
<name>A0A8T3BRI7_DENNO</name>
<dbReference type="PROSITE" id="PS50878">
    <property type="entry name" value="RT_POL"/>
    <property type="match status" value="1"/>
</dbReference>
<dbReference type="PANTHER" id="PTHR31635:SF196">
    <property type="entry name" value="REVERSE TRANSCRIPTASE DOMAIN-CONTAINING PROTEIN-RELATED"/>
    <property type="match status" value="1"/>
</dbReference>
<dbReference type="Pfam" id="PF00078">
    <property type="entry name" value="RVT_1"/>
    <property type="match status" value="1"/>
</dbReference>
<feature type="region of interest" description="Disordered" evidence="1">
    <location>
        <begin position="248"/>
        <end position="359"/>
    </location>
</feature>
<evidence type="ECO:0000256" key="1">
    <source>
        <dbReference type="SAM" id="MobiDB-lite"/>
    </source>
</evidence>
<feature type="region of interest" description="Disordered" evidence="1">
    <location>
        <begin position="389"/>
        <end position="417"/>
    </location>
</feature>
<reference evidence="3" key="1">
    <citation type="journal article" date="2022" name="Front. Genet.">
        <title>Chromosome-Scale Assembly of the Dendrobium nobile Genome Provides Insights Into the Molecular Mechanism of the Biosynthesis of the Medicinal Active Ingredient of Dendrobium.</title>
        <authorList>
            <person name="Xu Q."/>
            <person name="Niu S.-C."/>
            <person name="Li K.-L."/>
            <person name="Zheng P.-J."/>
            <person name="Zhang X.-J."/>
            <person name="Jia Y."/>
            <person name="Liu Y."/>
            <person name="Niu Y.-X."/>
            <person name="Yu L.-H."/>
            <person name="Chen D.-F."/>
            <person name="Zhang G.-Q."/>
        </authorList>
    </citation>
    <scope>NUCLEOTIDE SEQUENCE</scope>
    <source>
        <tissue evidence="3">Leaf</tissue>
    </source>
</reference>
<dbReference type="InterPro" id="IPR025558">
    <property type="entry name" value="DUF4283"/>
</dbReference>
<evidence type="ECO:0000313" key="3">
    <source>
        <dbReference type="EMBL" id="KAI0519758.1"/>
    </source>
</evidence>
<dbReference type="InterPro" id="IPR036691">
    <property type="entry name" value="Endo/exonu/phosph_ase_sf"/>
</dbReference>
<proteinExistence type="predicted"/>
<dbReference type="EMBL" id="JAGYWB010000006">
    <property type="protein sequence ID" value="KAI0519758.1"/>
    <property type="molecule type" value="Genomic_DNA"/>
</dbReference>
<dbReference type="Gene3D" id="3.30.70.270">
    <property type="match status" value="1"/>
</dbReference>
<evidence type="ECO:0000313" key="4">
    <source>
        <dbReference type="Proteomes" id="UP000829196"/>
    </source>
</evidence>
<dbReference type="SUPFAM" id="SSF56219">
    <property type="entry name" value="DNase I-like"/>
    <property type="match status" value="1"/>
</dbReference>
<dbReference type="InterPro" id="IPR000477">
    <property type="entry name" value="RT_dom"/>
</dbReference>